<dbReference type="PANTHER" id="PTHR46251:SF3">
    <property type="entry name" value="RUN DOMAIN-CONTAINING PROTEIN"/>
    <property type="match status" value="1"/>
</dbReference>
<name>A0A813ZCE3_ADIRI</name>
<evidence type="ECO:0000313" key="8">
    <source>
        <dbReference type="Proteomes" id="UP000663852"/>
    </source>
</evidence>
<evidence type="ECO:0000313" key="5">
    <source>
        <dbReference type="EMBL" id="CAF0759216.1"/>
    </source>
</evidence>
<proteinExistence type="inferred from homology"/>
<comment type="similarity">
    <text evidence="2">Belongs to the RUNDC3 family.</text>
</comment>
<dbReference type="EMBL" id="CAJNOJ010000032">
    <property type="protein sequence ID" value="CAF0896988.1"/>
    <property type="molecule type" value="Genomic_DNA"/>
</dbReference>
<reference evidence="6" key="1">
    <citation type="submission" date="2021-02" db="EMBL/GenBank/DDBJ databases">
        <authorList>
            <person name="Nowell W R."/>
        </authorList>
    </citation>
    <scope>NUCLEOTIDE SEQUENCE</scope>
</reference>
<feature type="compositionally biased region" description="Low complexity" evidence="3">
    <location>
        <begin position="426"/>
        <end position="438"/>
    </location>
</feature>
<dbReference type="InterPro" id="IPR047340">
    <property type="entry name" value="RUNDC3A_B"/>
</dbReference>
<dbReference type="InterPro" id="IPR004012">
    <property type="entry name" value="Run_dom"/>
</dbReference>
<feature type="region of interest" description="Disordered" evidence="3">
    <location>
        <begin position="206"/>
        <end position="232"/>
    </location>
</feature>
<evidence type="ECO:0000313" key="7">
    <source>
        <dbReference type="Proteomes" id="UP000663828"/>
    </source>
</evidence>
<dbReference type="SUPFAM" id="SSF140741">
    <property type="entry name" value="RUN domain-like"/>
    <property type="match status" value="1"/>
</dbReference>
<organism evidence="6 8">
    <name type="scientific">Adineta ricciae</name>
    <name type="common">Rotifer</name>
    <dbReference type="NCBI Taxonomy" id="249248"/>
    <lineage>
        <taxon>Eukaryota</taxon>
        <taxon>Metazoa</taxon>
        <taxon>Spiralia</taxon>
        <taxon>Gnathifera</taxon>
        <taxon>Rotifera</taxon>
        <taxon>Eurotatoria</taxon>
        <taxon>Bdelloidea</taxon>
        <taxon>Adinetida</taxon>
        <taxon>Adinetidae</taxon>
        <taxon>Adineta</taxon>
    </lineage>
</organism>
<feature type="compositionally biased region" description="Polar residues" evidence="3">
    <location>
        <begin position="406"/>
        <end position="424"/>
    </location>
</feature>
<dbReference type="InterPro" id="IPR037213">
    <property type="entry name" value="Run_dom_sf"/>
</dbReference>
<comment type="caution">
    <text evidence="6">The sequence shown here is derived from an EMBL/GenBank/DDBJ whole genome shotgun (WGS) entry which is preliminary data.</text>
</comment>
<evidence type="ECO:0000256" key="1">
    <source>
        <dbReference type="ARBA" id="ARBA00023054"/>
    </source>
</evidence>
<dbReference type="PANTHER" id="PTHR46251">
    <property type="entry name" value="RUN DOMAIN-CONTAINING 3 PROTEIN RUNDC3"/>
    <property type="match status" value="1"/>
</dbReference>
<gene>
    <name evidence="6" type="ORF">EDS130_LOCUS9581</name>
    <name evidence="5" type="ORF">XAT740_LOCUS843</name>
</gene>
<dbReference type="Proteomes" id="UP000663852">
    <property type="component" value="Unassembled WGS sequence"/>
</dbReference>
<sequence>MNVNETINTERERLNLLHLIKLTLNTLIDQSSSSTAAPVLDDRNSDVTNFILTLERVLSFRMRANWLSERRYFWDFIRPACVGSARQSFIDRVDEVSKTRSIKDKGRTWIKFALMEKKLSELLKLAISDCHLVRKFYHDDAIMTSSQAFILCDQLAGLSAIDFSFCFKQDGSVIAPLLHNGSEIDVIDLTPFLCYKSKHIKQLLKEQSNDEENKQPMPILGKDNELKPLSSPEGETVSLEKYKIEVEQRKYFEELLRHRDRELQQLKTRFETLKSERENEVVLMENIILELQLELRTARAEVEFKRKKSPQPESLTPPRGLFSFAHRKLTSPTTPTNDRTQDNDDAQMRPIEGISITDADQASNVAGESVNSKNDFVYPPSQSSRRSSRSTTNTEDDQYELVRQLAAQQNTAANEFKPTSSPEMVSSATSLSSPSSSSSEEDEPKEQTLTQPIAHESGRFEPIQMTSEQASLLEEASAAD</sequence>
<evidence type="ECO:0000259" key="4">
    <source>
        <dbReference type="PROSITE" id="PS50826"/>
    </source>
</evidence>
<feature type="domain" description="RUN" evidence="4">
    <location>
        <begin position="41"/>
        <end position="170"/>
    </location>
</feature>
<dbReference type="OrthoDB" id="10029904at2759"/>
<evidence type="ECO:0000313" key="6">
    <source>
        <dbReference type="EMBL" id="CAF0896988.1"/>
    </source>
</evidence>
<dbReference type="Proteomes" id="UP000663828">
    <property type="component" value="Unassembled WGS sequence"/>
</dbReference>
<feature type="region of interest" description="Disordered" evidence="3">
    <location>
        <begin position="304"/>
        <end position="480"/>
    </location>
</feature>
<accession>A0A813ZCE3</accession>
<dbReference type="Pfam" id="PF02759">
    <property type="entry name" value="RUN"/>
    <property type="match status" value="1"/>
</dbReference>
<dbReference type="EMBL" id="CAJNOR010000024">
    <property type="protein sequence ID" value="CAF0759216.1"/>
    <property type="molecule type" value="Genomic_DNA"/>
</dbReference>
<feature type="compositionally biased region" description="Polar residues" evidence="3">
    <location>
        <begin position="358"/>
        <end position="374"/>
    </location>
</feature>
<dbReference type="AlphaFoldDB" id="A0A813ZCE3"/>
<evidence type="ECO:0000256" key="3">
    <source>
        <dbReference type="SAM" id="MobiDB-lite"/>
    </source>
</evidence>
<dbReference type="SMART" id="SM00593">
    <property type="entry name" value="RUN"/>
    <property type="match status" value="1"/>
</dbReference>
<dbReference type="PROSITE" id="PS50826">
    <property type="entry name" value="RUN"/>
    <property type="match status" value="1"/>
</dbReference>
<keyword evidence="7" id="KW-1185">Reference proteome</keyword>
<evidence type="ECO:0000256" key="2">
    <source>
        <dbReference type="ARBA" id="ARBA00034727"/>
    </source>
</evidence>
<keyword evidence="1" id="KW-0175">Coiled coil</keyword>
<dbReference type="Gene3D" id="1.20.58.900">
    <property type="match status" value="1"/>
</dbReference>
<feature type="compositionally biased region" description="Low complexity" evidence="3">
    <location>
        <begin position="470"/>
        <end position="480"/>
    </location>
</feature>
<protein>
    <recommendedName>
        <fullName evidence="4">RUN domain-containing protein</fullName>
    </recommendedName>
</protein>